<reference evidence="3" key="1">
    <citation type="submission" date="2018-08" db="EMBL/GenBank/DDBJ databases">
        <authorList>
            <person name="Chevrot R."/>
        </authorList>
    </citation>
    <scope>NUCLEOTIDE SEQUENCE [LARGE SCALE GENOMIC DNA]</scope>
</reference>
<sequence length="101" mass="11028">MAVSFSKNNQKKSNGNGNGNSKNKNKKNANCPKLSIDQIAVIAALLTNSLHVQSVLVDRDQAVEVLLVGSLRKKTQMDNLLDQISELSVGDFLESLKRFGE</sequence>
<evidence type="ECO:0000256" key="1">
    <source>
        <dbReference type="SAM" id="MobiDB-lite"/>
    </source>
</evidence>
<dbReference type="AlphaFoldDB" id="A0A383RDU1"/>
<name>A0A383RDU1_PAEAL</name>
<protein>
    <submittedName>
        <fullName evidence="2">Uncharacterized protein</fullName>
    </submittedName>
</protein>
<accession>A0A383RDU1</accession>
<dbReference type="Proteomes" id="UP000304148">
    <property type="component" value="Chromosome"/>
</dbReference>
<evidence type="ECO:0000313" key="2">
    <source>
        <dbReference type="EMBL" id="SYX84762.1"/>
    </source>
</evidence>
<proteinExistence type="predicted"/>
<feature type="region of interest" description="Disordered" evidence="1">
    <location>
        <begin position="1"/>
        <end position="29"/>
    </location>
</feature>
<dbReference type="EMBL" id="LS992241">
    <property type="protein sequence ID" value="SYX84762.1"/>
    <property type="molecule type" value="Genomic_DNA"/>
</dbReference>
<feature type="compositionally biased region" description="Low complexity" evidence="1">
    <location>
        <begin position="1"/>
        <end position="22"/>
    </location>
</feature>
<organism evidence="2 3">
    <name type="scientific">Paenibacillus alvei</name>
    <name type="common">Bacillus alvei</name>
    <dbReference type="NCBI Taxonomy" id="44250"/>
    <lineage>
        <taxon>Bacteria</taxon>
        <taxon>Bacillati</taxon>
        <taxon>Bacillota</taxon>
        <taxon>Bacilli</taxon>
        <taxon>Bacillales</taxon>
        <taxon>Paenibacillaceae</taxon>
        <taxon>Paenibacillus</taxon>
    </lineage>
</organism>
<evidence type="ECO:0000313" key="3">
    <source>
        <dbReference type="Proteomes" id="UP000304148"/>
    </source>
</evidence>
<gene>
    <name evidence="2" type="ORF">PBLR_13184</name>
</gene>